<reference evidence="1" key="1">
    <citation type="submission" date="2020-05" db="EMBL/GenBank/DDBJ databases">
        <title>Large-scale comparative analyses of tick genomes elucidate their genetic diversity and vector capacities.</title>
        <authorList>
            <person name="Jia N."/>
            <person name="Wang J."/>
            <person name="Shi W."/>
            <person name="Du L."/>
            <person name="Sun Y."/>
            <person name="Zhan W."/>
            <person name="Jiang J."/>
            <person name="Wang Q."/>
            <person name="Zhang B."/>
            <person name="Ji P."/>
            <person name="Sakyi L.B."/>
            <person name="Cui X."/>
            <person name="Yuan T."/>
            <person name="Jiang B."/>
            <person name="Yang W."/>
            <person name="Lam T.T.-Y."/>
            <person name="Chang Q."/>
            <person name="Ding S."/>
            <person name="Wang X."/>
            <person name="Zhu J."/>
            <person name="Ruan X."/>
            <person name="Zhao L."/>
            <person name="Wei J."/>
            <person name="Que T."/>
            <person name="Du C."/>
            <person name="Cheng J."/>
            <person name="Dai P."/>
            <person name="Han X."/>
            <person name="Huang E."/>
            <person name="Gao Y."/>
            <person name="Liu J."/>
            <person name="Shao H."/>
            <person name="Ye R."/>
            <person name="Li L."/>
            <person name="Wei W."/>
            <person name="Wang X."/>
            <person name="Wang C."/>
            <person name="Yang T."/>
            <person name="Huo Q."/>
            <person name="Li W."/>
            <person name="Guo W."/>
            <person name="Chen H."/>
            <person name="Zhou L."/>
            <person name="Ni X."/>
            <person name="Tian J."/>
            <person name="Zhou Y."/>
            <person name="Sheng Y."/>
            <person name="Liu T."/>
            <person name="Pan Y."/>
            <person name="Xia L."/>
            <person name="Li J."/>
            <person name="Zhao F."/>
            <person name="Cao W."/>
        </authorList>
    </citation>
    <scope>NUCLEOTIDE SEQUENCE</scope>
    <source>
        <strain evidence="1">Hyas-2018</strain>
    </source>
</reference>
<accession>A0ACB7S7Z9</accession>
<gene>
    <name evidence="1" type="ORF">HPB50_022058</name>
</gene>
<proteinExistence type="predicted"/>
<comment type="caution">
    <text evidence="1">The sequence shown here is derived from an EMBL/GenBank/DDBJ whole genome shotgun (WGS) entry which is preliminary data.</text>
</comment>
<organism evidence="1 2">
    <name type="scientific">Hyalomma asiaticum</name>
    <name type="common">Tick</name>
    <dbReference type="NCBI Taxonomy" id="266040"/>
    <lineage>
        <taxon>Eukaryota</taxon>
        <taxon>Metazoa</taxon>
        <taxon>Ecdysozoa</taxon>
        <taxon>Arthropoda</taxon>
        <taxon>Chelicerata</taxon>
        <taxon>Arachnida</taxon>
        <taxon>Acari</taxon>
        <taxon>Parasitiformes</taxon>
        <taxon>Ixodida</taxon>
        <taxon>Ixodoidea</taxon>
        <taxon>Ixodidae</taxon>
        <taxon>Hyalomminae</taxon>
        <taxon>Hyalomma</taxon>
    </lineage>
</organism>
<evidence type="ECO:0000313" key="1">
    <source>
        <dbReference type="EMBL" id="KAH6931081.1"/>
    </source>
</evidence>
<dbReference type="EMBL" id="CM023485">
    <property type="protein sequence ID" value="KAH6931081.1"/>
    <property type="molecule type" value="Genomic_DNA"/>
</dbReference>
<protein>
    <submittedName>
        <fullName evidence="1">Uncharacterized protein</fullName>
    </submittedName>
</protein>
<sequence length="69" mass="7789">MVDEQVLQPFGRIAVGISGFSPIRVTPERTPCKCVTAYSRRLSVGNWQCHEIEKSVDPVGVPDRFESRR</sequence>
<evidence type="ECO:0000313" key="2">
    <source>
        <dbReference type="Proteomes" id="UP000821845"/>
    </source>
</evidence>
<name>A0ACB7S7Z9_HYAAI</name>
<keyword evidence="2" id="KW-1185">Reference proteome</keyword>
<dbReference type="Proteomes" id="UP000821845">
    <property type="component" value="Chromosome 5"/>
</dbReference>